<dbReference type="AlphaFoldDB" id="A0A1A7XJR5"/>
<name>A0A1A7XJR5_9TELE</name>
<organism evidence="2">
    <name type="scientific">Iconisemion striatum</name>
    <dbReference type="NCBI Taxonomy" id="60296"/>
    <lineage>
        <taxon>Eukaryota</taxon>
        <taxon>Metazoa</taxon>
        <taxon>Chordata</taxon>
        <taxon>Craniata</taxon>
        <taxon>Vertebrata</taxon>
        <taxon>Euteleostomi</taxon>
        <taxon>Actinopterygii</taxon>
        <taxon>Neopterygii</taxon>
        <taxon>Teleostei</taxon>
        <taxon>Neoteleostei</taxon>
        <taxon>Acanthomorphata</taxon>
        <taxon>Ovalentaria</taxon>
        <taxon>Atherinomorphae</taxon>
        <taxon>Cyprinodontiformes</taxon>
        <taxon>Nothobranchiidae</taxon>
        <taxon>Iconisemion</taxon>
    </lineage>
</organism>
<feature type="region of interest" description="Disordered" evidence="1">
    <location>
        <begin position="1"/>
        <end position="27"/>
    </location>
</feature>
<protein>
    <submittedName>
        <fullName evidence="2">Uncharacterized protein</fullName>
    </submittedName>
</protein>
<sequence>GPQKRGGSKSCAATHGGWTADAGTDTETGVHWEDVRGPEDCGGVTAVQNLRLALITVTPPSSCSSGSTGLCGAVKGIVGTVGQWSCGVEFECFHLQK</sequence>
<feature type="non-terminal residue" evidence="2">
    <location>
        <position position="1"/>
    </location>
</feature>
<reference evidence="2" key="1">
    <citation type="submission" date="2016-05" db="EMBL/GenBank/DDBJ databases">
        <authorList>
            <person name="Lavstsen T."/>
            <person name="Jespersen J.S."/>
        </authorList>
    </citation>
    <scope>NUCLEOTIDE SEQUENCE</scope>
    <source>
        <tissue evidence="2">Brain</tissue>
    </source>
</reference>
<evidence type="ECO:0000313" key="2">
    <source>
        <dbReference type="EMBL" id="SBP18238.1"/>
    </source>
</evidence>
<accession>A0A1A7XJR5</accession>
<proteinExistence type="predicted"/>
<evidence type="ECO:0000256" key="1">
    <source>
        <dbReference type="SAM" id="MobiDB-lite"/>
    </source>
</evidence>
<reference evidence="2" key="2">
    <citation type="submission" date="2016-06" db="EMBL/GenBank/DDBJ databases">
        <title>The genome of a short-lived fish provides insights into sex chromosome evolution and the genetic control of aging.</title>
        <authorList>
            <person name="Reichwald K."/>
            <person name="Felder M."/>
            <person name="Petzold A."/>
            <person name="Koch P."/>
            <person name="Groth M."/>
            <person name="Platzer M."/>
        </authorList>
    </citation>
    <scope>NUCLEOTIDE SEQUENCE</scope>
    <source>
        <tissue evidence="2">Brain</tissue>
    </source>
</reference>
<dbReference type="EMBL" id="HADW01016838">
    <property type="protein sequence ID" value="SBP18238.1"/>
    <property type="molecule type" value="Transcribed_RNA"/>
</dbReference>
<gene>
    <name evidence="2" type="primary">Nfu_g_1_011405</name>
</gene>